<dbReference type="STRING" id="1907.SGLAU_24620"/>
<dbReference type="HOGENOM" id="CLU_1260860_0_0_11"/>
<dbReference type="Proteomes" id="UP000029482">
    <property type="component" value="Chromosome"/>
</dbReference>
<protein>
    <submittedName>
        <fullName evidence="1">Uncharacterized protein</fullName>
    </submittedName>
</protein>
<keyword evidence="2" id="KW-1185">Reference proteome</keyword>
<dbReference type="KEGG" id="sgu:SGLAU_24620"/>
<dbReference type="eggNOG" id="ENOG5032KV8">
    <property type="taxonomic scope" value="Bacteria"/>
</dbReference>
<gene>
    <name evidence="1" type="ORF">SGLAU_24620</name>
</gene>
<evidence type="ECO:0000313" key="2">
    <source>
        <dbReference type="Proteomes" id="UP000029482"/>
    </source>
</evidence>
<reference evidence="2" key="1">
    <citation type="journal article" date="2015" name="J. Biotechnol.">
        <title>Complete genome sequence of the actinobacterium Streptomyces glaucescens GLA.O (DSM 40922) consisting of a linear chromosome and one linear plasmid.</title>
        <authorList>
            <person name="Ortseifen V."/>
            <person name="Winkler A."/>
            <person name="Albersmeier A."/>
            <person name="Wendler S."/>
            <person name="Puhler A."/>
            <person name="Kalinowski J."/>
            <person name="Ruckert C."/>
        </authorList>
    </citation>
    <scope>NUCLEOTIDE SEQUENCE [LARGE SCALE GENOMIC DNA]</scope>
    <source>
        <strain evidence="2">DSM 40922 / GLA O</strain>
    </source>
</reference>
<proteinExistence type="predicted"/>
<accession>A0A089Z521</accession>
<sequence>MEVTVRPRTRRLVRQAVVSCAALALLAGCGDGSADEAGPLSARQAAAVLPDAKAAPGWEVAVEPVAYPQSKARELGVARCHEGPEECSKPRVTGVSAMAGGRDKAQLDFVLMAYEDAKAAQASYEPVWKAWGGRSVEPRELDLGTIGDESDAVAGVSTSLRAGAEAVLVQVRVGSVIMVTMGEAGSGVELPNTVEQFATVFAERAGQAQEGKAPSATLNDVA</sequence>
<dbReference type="PROSITE" id="PS51257">
    <property type="entry name" value="PROKAR_LIPOPROTEIN"/>
    <property type="match status" value="1"/>
</dbReference>
<evidence type="ECO:0000313" key="1">
    <source>
        <dbReference type="EMBL" id="AIS00866.1"/>
    </source>
</evidence>
<organism evidence="1 2">
    <name type="scientific">Streptomyces glaucescens</name>
    <dbReference type="NCBI Taxonomy" id="1907"/>
    <lineage>
        <taxon>Bacteria</taxon>
        <taxon>Bacillati</taxon>
        <taxon>Actinomycetota</taxon>
        <taxon>Actinomycetes</taxon>
        <taxon>Kitasatosporales</taxon>
        <taxon>Streptomycetaceae</taxon>
        <taxon>Streptomyces</taxon>
    </lineage>
</organism>
<dbReference type="AlphaFoldDB" id="A0A089Z521"/>
<dbReference type="EMBL" id="CP009438">
    <property type="protein sequence ID" value="AIS00866.1"/>
    <property type="molecule type" value="Genomic_DNA"/>
</dbReference>
<name>A0A089Z521_STRGA</name>